<reference evidence="2 3" key="1">
    <citation type="submission" date="2020-04" db="EMBL/GenBank/DDBJ databases">
        <authorList>
            <person name="Klaysubun C."/>
            <person name="Duangmal K."/>
            <person name="Lipun K."/>
        </authorList>
    </citation>
    <scope>NUCLEOTIDE SEQUENCE [LARGE SCALE GENOMIC DNA]</scope>
    <source>
        <strain evidence="2 3">JCM 11839</strain>
    </source>
</reference>
<keyword evidence="3" id="KW-1185">Reference proteome</keyword>
<dbReference type="RefSeq" id="WP_169396968.1">
    <property type="nucleotide sequence ID" value="NZ_BAAAJH010000002.1"/>
</dbReference>
<dbReference type="Proteomes" id="UP001296706">
    <property type="component" value="Unassembled WGS sequence"/>
</dbReference>
<organism evidence="2 3">
    <name type="scientific">Pseudonocardia xinjiangensis</name>
    <dbReference type="NCBI Taxonomy" id="75289"/>
    <lineage>
        <taxon>Bacteria</taxon>
        <taxon>Bacillati</taxon>
        <taxon>Actinomycetota</taxon>
        <taxon>Actinomycetes</taxon>
        <taxon>Pseudonocardiales</taxon>
        <taxon>Pseudonocardiaceae</taxon>
        <taxon>Pseudonocardia</taxon>
    </lineage>
</organism>
<dbReference type="Gene3D" id="3.90.1200.10">
    <property type="match status" value="1"/>
</dbReference>
<dbReference type="InterPro" id="IPR011009">
    <property type="entry name" value="Kinase-like_dom_sf"/>
</dbReference>
<dbReference type="EMBL" id="JAAXKY010000054">
    <property type="protein sequence ID" value="NMH78899.1"/>
    <property type="molecule type" value="Genomic_DNA"/>
</dbReference>
<name>A0ABX1RGZ9_9PSEU</name>
<comment type="caution">
    <text evidence="2">The sequence shown here is derived from an EMBL/GenBank/DDBJ whole genome shotgun (WGS) entry which is preliminary data.</text>
</comment>
<protein>
    <submittedName>
        <fullName evidence="2">Phosphotransferase</fullName>
    </submittedName>
</protein>
<evidence type="ECO:0000313" key="2">
    <source>
        <dbReference type="EMBL" id="NMH78899.1"/>
    </source>
</evidence>
<dbReference type="Pfam" id="PF01636">
    <property type="entry name" value="APH"/>
    <property type="match status" value="1"/>
</dbReference>
<proteinExistence type="predicted"/>
<dbReference type="InterPro" id="IPR002575">
    <property type="entry name" value="Aminoglycoside_PTrfase"/>
</dbReference>
<evidence type="ECO:0000259" key="1">
    <source>
        <dbReference type="Pfam" id="PF01636"/>
    </source>
</evidence>
<dbReference type="SUPFAM" id="SSF56112">
    <property type="entry name" value="Protein kinase-like (PK-like)"/>
    <property type="match status" value="1"/>
</dbReference>
<gene>
    <name evidence="2" type="ORF">HF577_17625</name>
</gene>
<sequence length="276" mass="30424">MIIEDGPEEPLLGGDVTEGVVRVGDTVRRPRQPGSDLVEALLTHLERVGFDGAPRFLGIDARGRHALSYVSGEAAGRPWPAWVADDERIAGVARLVRRYDDAAQSFGIPEIAWTGTQPDPPGTPPSIAGPPSFVGHMDITPENVVFRDGHAAALIDFDLARPTDRVGELCNMLRWWAPLMPVADREAAVRDVDAVARAALLVDEYGLDPIERRQVVAVARNSADRSWFLMRDRARRLGGGWQRMWEQGIGDRILRQQEWLAENATTLHDAVTHHGT</sequence>
<evidence type="ECO:0000313" key="3">
    <source>
        <dbReference type="Proteomes" id="UP001296706"/>
    </source>
</evidence>
<accession>A0ABX1RGZ9</accession>
<feature type="domain" description="Aminoglycoside phosphotransferase" evidence="1">
    <location>
        <begin position="120"/>
        <end position="178"/>
    </location>
</feature>